<organism evidence="2 3">
    <name type="scientific">Deinococcus oregonensis</name>
    <dbReference type="NCBI Taxonomy" id="1805970"/>
    <lineage>
        <taxon>Bacteria</taxon>
        <taxon>Thermotogati</taxon>
        <taxon>Deinococcota</taxon>
        <taxon>Deinococci</taxon>
        <taxon>Deinococcales</taxon>
        <taxon>Deinococcaceae</taxon>
        <taxon>Deinococcus</taxon>
    </lineage>
</organism>
<evidence type="ECO:0000313" key="3">
    <source>
        <dbReference type="Proteomes" id="UP001589733"/>
    </source>
</evidence>
<keyword evidence="3" id="KW-1185">Reference proteome</keyword>
<name>A0ABV6B0U7_9DEIO</name>
<proteinExistence type="predicted"/>
<dbReference type="RefSeq" id="WP_380012050.1">
    <property type="nucleotide sequence ID" value="NZ_JBHLYR010000047.1"/>
</dbReference>
<dbReference type="Proteomes" id="UP001589733">
    <property type="component" value="Unassembled WGS sequence"/>
</dbReference>
<dbReference type="EMBL" id="JBHLYR010000047">
    <property type="protein sequence ID" value="MFB9993364.1"/>
    <property type="molecule type" value="Genomic_DNA"/>
</dbReference>
<evidence type="ECO:0000313" key="2">
    <source>
        <dbReference type="EMBL" id="MFB9993364.1"/>
    </source>
</evidence>
<reference evidence="2 3" key="1">
    <citation type="submission" date="2024-09" db="EMBL/GenBank/DDBJ databases">
        <authorList>
            <person name="Sun Q."/>
            <person name="Mori K."/>
        </authorList>
    </citation>
    <scope>NUCLEOTIDE SEQUENCE [LARGE SCALE GENOMIC DNA]</scope>
    <source>
        <strain evidence="2 3">JCM 13503</strain>
    </source>
</reference>
<sequence>MKNFRPLTLALAVLTSASASRLPANLEPFGQEQVCVGRAEVIVRGQPDKKLTQAAQELLNKTAAAQKLSATSYTDCPAWLSYRVEVGNTGQDKLMVYGATLSLVTPKLETKAVGNLKNETFDYDGGFEYVTLWDAGGQDIAFDAENLTFRLRARLLDLMDSFATDWRKSH</sequence>
<comment type="caution">
    <text evidence="2">The sequence shown here is derived from an EMBL/GenBank/DDBJ whole genome shotgun (WGS) entry which is preliminary data.</text>
</comment>
<accession>A0ABV6B0U7</accession>
<evidence type="ECO:0008006" key="4">
    <source>
        <dbReference type="Google" id="ProtNLM"/>
    </source>
</evidence>
<feature type="signal peptide" evidence="1">
    <location>
        <begin position="1"/>
        <end position="21"/>
    </location>
</feature>
<gene>
    <name evidence="2" type="ORF">ACFFLM_15455</name>
</gene>
<feature type="chain" id="PRO_5045690730" description="DUF4468 domain-containing protein" evidence="1">
    <location>
        <begin position="22"/>
        <end position="170"/>
    </location>
</feature>
<evidence type="ECO:0000256" key="1">
    <source>
        <dbReference type="SAM" id="SignalP"/>
    </source>
</evidence>
<protein>
    <recommendedName>
        <fullName evidence="4">DUF4468 domain-containing protein</fullName>
    </recommendedName>
</protein>
<keyword evidence="1" id="KW-0732">Signal</keyword>